<evidence type="ECO:0000313" key="3">
    <source>
        <dbReference type="EMBL" id="KIZ00446.1"/>
    </source>
</evidence>
<dbReference type="InterPro" id="IPR013783">
    <property type="entry name" value="Ig-like_fold"/>
</dbReference>
<evidence type="ECO:0000256" key="1">
    <source>
        <dbReference type="SAM" id="MobiDB-lite"/>
    </source>
</evidence>
<reference evidence="3 4" key="1">
    <citation type="journal article" date="2013" name="BMC Genomics">
        <title>Reconstruction of the lipid metabolism for the microalga Monoraphidium neglectum from its genome sequence reveals characteristics suitable for biofuel production.</title>
        <authorList>
            <person name="Bogen C."/>
            <person name="Al-Dilaimi A."/>
            <person name="Albersmeier A."/>
            <person name="Wichmann J."/>
            <person name="Grundmann M."/>
            <person name="Rupp O."/>
            <person name="Lauersen K.J."/>
            <person name="Blifernez-Klassen O."/>
            <person name="Kalinowski J."/>
            <person name="Goesmann A."/>
            <person name="Mussgnug J.H."/>
            <person name="Kruse O."/>
        </authorList>
    </citation>
    <scope>NUCLEOTIDE SEQUENCE [LARGE SCALE GENOMIC DNA]</scope>
    <source>
        <strain evidence="3 4">SAG 48.87</strain>
    </source>
</reference>
<gene>
    <name evidence="3" type="ORF">MNEG_7514</name>
</gene>
<evidence type="ECO:0000313" key="4">
    <source>
        <dbReference type="Proteomes" id="UP000054498"/>
    </source>
</evidence>
<dbReference type="Proteomes" id="UP000054498">
    <property type="component" value="Unassembled WGS sequence"/>
</dbReference>
<dbReference type="Pfam" id="PF07705">
    <property type="entry name" value="CARDB"/>
    <property type="match status" value="1"/>
</dbReference>
<dbReference type="GeneID" id="25740390"/>
<evidence type="ECO:0000259" key="2">
    <source>
        <dbReference type="Pfam" id="PF07705"/>
    </source>
</evidence>
<dbReference type="KEGG" id="mng:MNEG_7514"/>
<dbReference type="AlphaFoldDB" id="A0A0D2N2M3"/>
<protein>
    <recommendedName>
        <fullName evidence="2">CARDB domain-containing protein</fullName>
    </recommendedName>
</protein>
<proteinExistence type="predicted"/>
<sequence length="454" mass="46336">MHVKSDANDQLAVTYTVVAATVPGTNTTDTGTNTTNPGTNTTNPSTNTTNPGTNTTNPGTNTTNPGTNTTNPSTNTTAPTPTANLVVSGLAIVAITPYLGPPFELLATDSVFVNFNITNNGSAASPVTTKAFWIEKATAPTCNDGGTVLPVAPLAPGESRTESLFQRLPGAPGLYTFRVMVDNTCTVNEVSETDNIASLPYLISATIGPIANLALTSLVLSPSPSSGAFTPGQLVNVTVGVLNNGTALINSAVAAFSDSPDAPPCREPGRAAVAASAALPGGSSANITFAVPVSLSFGAKTLRLVLDADCLEVESTRADNFASVSYNVAGPDFVVSNLQVISLGGPVLQVGTIFSVNATITNVGTAAGDPGLFGAFTTISSPAACGDARLNSPLSSYPWSAGSIAPGASVTAQFTGFRAEAVPGKYVLWFVVNYLCQPQEPNFVDNQLNFTYTI</sequence>
<dbReference type="RefSeq" id="XP_013899465.1">
    <property type="nucleotide sequence ID" value="XM_014044011.1"/>
</dbReference>
<name>A0A0D2N2M3_9CHLO</name>
<keyword evidence="4" id="KW-1185">Reference proteome</keyword>
<dbReference type="Gene3D" id="2.60.40.10">
    <property type="entry name" value="Immunoglobulins"/>
    <property type="match status" value="3"/>
</dbReference>
<organism evidence="3 4">
    <name type="scientific">Monoraphidium neglectum</name>
    <dbReference type="NCBI Taxonomy" id="145388"/>
    <lineage>
        <taxon>Eukaryota</taxon>
        <taxon>Viridiplantae</taxon>
        <taxon>Chlorophyta</taxon>
        <taxon>core chlorophytes</taxon>
        <taxon>Chlorophyceae</taxon>
        <taxon>CS clade</taxon>
        <taxon>Sphaeropleales</taxon>
        <taxon>Selenastraceae</taxon>
        <taxon>Monoraphidium</taxon>
    </lineage>
</organism>
<feature type="region of interest" description="Disordered" evidence="1">
    <location>
        <begin position="23"/>
        <end position="80"/>
    </location>
</feature>
<accession>A0A0D2N2M3</accession>
<feature type="domain" description="CARDB" evidence="2">
    <location>
        <begin position="106"/>
        <end position="197"/>
    </location>
</feature>
<dbReference type="EMBL" id="KK101554">
    <property type="protein sequence ID" value="KIZ00446.1"/>
    <property type="molecule type" value="Genomic_DNA"/>
</dbReference>
<dbReference type="InterPro" id="IPR011635">
    <property type="entry name" value="CARDB"/>
</dbReference>